<dbReference type="HAMAP" id="MF_01448">
    <property type="entry name" value="UPF0473"/>
    <property type="match status" value="1"/>
</dbReference>
<dbReference type="InterPro" id="IPR009711">
    <property type="entry name" value="UPF0473"/>
</dbReference>
<evidence type="ECO:0000256" key="1">
    <source>
        <dbReference type="ARBA" id="ARBA00008439"/>
    </source>
</evidence>
<proteinExistence type="inferred from homology"/>
<gene>
    <name evidence="3" type="ORF">H9Q80_16455</name>
</gene>
<dbReference type="EMBL" id="CP060636">
    <property type="protein sequence ID" value="QNM11814.1"/>
    <property type="molecule type" value="Genomic_DNA"/>
</dbReference>
<keyword evidence="4" id="KW-1185">Reference proteome</keyword>
<evidence type="ECO:0000313" key="3">
    <source>
        <dbReference type="EMBL" id="QNM11814.1"/>
    </source>
</evidence>
<evidence type="ECO:0000313" key="4">
    <source>
        <dbReference type="Proteomes" id="UP000515856"/>
    </source>
</evidence>
<dbReference type="AlphaFoldDB" id="A0A7G9GLY2"/>
<dbReference type="RefSeq" id="WP_117454625.1">
    <property type="nucleotide sequence ID" value="NZ_CP060636.1"/>
</dbReference>
<evidence type="ECO:0000256" key="2">
    <source>
        <dbReference type="HAMAP-Rule" id="MF_01448"/>
    </source>
</evidence>
<sequence>MLDTSSLYVTDENGNEKRMEILFTFDDEEKGNKYVVFEDPDNEDGEVFASRYDDEGNLLPIETDEEWAMVEEVIGAFAEDEEAAEE</sequence>
<organism evidence="3 4">
    <name type="scientific">[Eubacterium] hominis</name>
    <dbReference type="NCBI Taxonomy" id="2764325"/>
    <lineage>
        <taxon>Bacteria</taxon>
        <taxon>Bacillati</taxon>
        <taxon>Bacillota</taxon>
        <taxon>Erysipelotrichia</taxon>
        <taxon>Erysipelotrichales</taxon>
        <taxon>Erysipelotrichaceae</taxon>
        <taxon>Amedibacillus</taxon>
    </lineage>
</organism>
<dbReference type="KEGG" id="ehn:H9Q80_16455"/>
<dbReference type="PANTHER" id="PTHR40066:SF1">
    <property type="entry name" value="UPF0473 PROTEIN CBO2561_CLC_2432"/>
    <property type="match status" value="1"/>
</dbReference>
<comment type="similarity">
    <text evidence="1 2">Belongs to the UPF0473 family.</text>
</comment>
<name>A0A7G9GLY2_9FIRM</name>
<dbReference type="PANTHER" id="PTHR40066">
    <property type="entry name" value="UPF0473 PROTEIN CBO2561/CLC_2432"/>
    <property type="match status" value="1"/>
</dbReference>
<protein>
    <recommendedName>
        <fullName evidence="2">UPF0473 protein H9Q80_16455</fullName>
    </recommendedName>
</protein>
<reference evidence="3 4" key="1">
    <citation type="submission" date="2020-08" db="EMBL/GenBank/DDBJ databases">
        <authorList>
            <person name="Liu C."/>
            <person name="Sun Q."/>
        </authorList>
    </citation>
    <scope>NUCLEOTIDE SEQUENCE [LARGE SCALE GENOMIC DNA]</scope>
    <source>
        <strain evidence="3 4">NSJ-61</strain>
    </source>
</reference>
<dbReference type="Pfam" id="PF06949">
    <property type="entry name" value="DUF1292"/>
    <property type="match status" value="1"/>
</dbReference>
<accession>A0A7G9GLY2</accession>
<dbReference type="Proteomes" id="UP000515856">
    <property type="component" value="Chromosome"/>
</dbReference>